<dbReference type="KEGG" id="mey:TM49_17910"/>
<evidence type="ECO:0000256" key="2">
    <source>
        <dbReference type="ARBA" id="ARBA00023015"/>
    </source>
</evidence>
<dbReference type="GO" id="GO:0003700">
    <property type="term" value="F:DNA-binding transcription factor activity"/>
    <property type="evidence" value="ECO:0007669"/>
    <property type="project" value="TreeGrafter"/>
</dbReference>
<organism evidence="6 7">
    <name type="scientific">Martelella endophytica</name>
    <dbReference type="NCBI Taxonomy" id="1486262"/>
    <lineage>
        <taxon>Bacteria</taxon>
        <taxon>Pseudomonadati</taxon>
        <taxon>Pseudomonadota</taxon>
        <taxon>Alphaproteobacteria</taxon>
        <taxon>Hyphomicrobiales</taxon>
        <taxon>Aurantimonadaceae</taxon>
        <taxon>Martelella</taxon>
    </lineage>
</organism>
<dbReference type="EMBL" id="CP010803">
    <property type="protein sequence ID" value="AJY47122.1"/>
    <property type="molecule type" value="Genomic_DNA"/>
</dbReference>
<name>A0A0D5LTN2_MAREN</name>
<dbReference type="Gene3D" id="1.10.260.40">
    <property type="entry name" value="lambda repressor-like DNA-binding domains"/>
    <property type="match status" value="1"/>
</dbReference>
<dbReference type="PANTHER" id="PTHR46797">
    <property type="entry name" value="HTH-TYPE TRANSCRIPTIONAL REGULATOR"/>
    <property type="match status" value="1"/>
</dbReference>
<dbReference type="STRING" id="1486262.TM49_17910"/>
<evidence type="ECO:0000259" key="5">
    <source>
        <dbReference type="PROSITE" id="PS50943"/>
    </source>
</evidence>
<dbReference type="InterPro" id="IPR050807">
    <property type="entry name" value="TransReg_Diox_bact_type"/>
</dbReference>
<keyword evidence="4" id="KW-0804">Transcription</keyword>
<dbReference type="OrthoDB" id="1123084at2"/>
<dbReference type="SUPFAM" id="SSF47413">
    <property type="entry name" value="lambda repressor-like DNA-binding domains"/>
    <property type="match status" value="1"/>
</dbReference>
<protein>
    <submittedName>
        <fullName evidence="6">Cro/Cl family transcriptional regulator</fullName>
    </submittedName>
</protein>
<keyword evidence="3" id="KW-0238">DNA-binding</keyword>
<feature type="domain" description="HTH cro/C1-type" evidence="5">
    <location>
        <begin position="12"/>
        <end position="66"/>
    </location>
</feature>
<dbReference type="SMART" id="SM00530">
    <property type="entry name" value="HTH_XRE"/>
    <property type="match status" value="1"/>
</dbReference>
<dbReference type="CDD" id="cd00093">
    <property type="entry name" value="HTH_XRE"/>
    <property type="match status" value="1"/>
</dbReference>
<evidence type="ECO:0000256" key="1">
    <source>
        <dbReference type="ARBA" id="ARBA00007227"/>
    </source>
</evidence>
<gene>
    <name evidence="6" type="ORF">TM49_17910</name>
</gene>
<dbReference type="Pfam" id="PF01381">
    <property type="entry name" value="HTH_3"/>
    <property type="match status" value="1"/>
</dbReference>
<reference evidence="6 7" key="1">
    <citation type="journal article" date="2015" name="Genome Announc.">
        <title>Complete genome sequence of Martelella endophytica YC6887, which has antifungal activity associated with a halophyte.</title>
        <authorList>
            <person name="Khan A."/>
            <person name="Khan H."/>
            <person name="Chung E.J."/>
            <person name="Hossain M.T."/>
            <person name="Chung Y.R."/>
        </authorList>
    </citation>
    <scope>NUCLEOTIDE SEQUENCE [LARGE SCALE GENOMIC DNA]</scope>
    <source>
        <strain evidence="6">YC6887</strain>
    </source>
</reference>
<dbReference type="PANTHER" id="PTHR46797:SF23">
    <property type="entry name" value="HTH-TYPE TRANSCRIPTIONAL REGULATOR SUTR"/>
    <property type="match status" value="1"/>
</dbReference>
<dbReference type="Pfam" id="PF09856">
    <property type="entry name" value="ScfRs"/>
    <property type="match status" value="1"/>
</dbReference>
<keyword evidence="2" id="KW-0805">Transcription regulation</keyword>
<dbReference type="PROSITE" id="PS50943">
    <property type="entry name" value="HTH_CROC1"/>
    <property type="match status" value="1"/>
</dbReference>
<dbReference type="PATRIC" id="fig|1486262.3.peg.3704"/>
<dbReference type="InterPro" id="IPR010982">
    <property type="entry name" value="Lambda_DNA-bd_dom_sf"/>
</dbReference>
<dbReference type="Proteomes" id="UP000032611">
    <property type="component" value="Chromosome"/>
</dbReference>
<dbReference type="HOGENOM" id="CLU_046383_0_0_5"/>
<dbReference type="InterPro" id="IPR026281">
    <property type="entry name" value="HTH_RamB"/>
</dbReference>
<dbReference type="RefSeq" id="WP_045683253.1">
    <property type="nucleotide sequence ID" value="NZ_CP010803.1"/>
</dbReference>
<proteinExistence type="inferred from homology"/>
<dbReference type="PIRSF" id="PIRSF019251">
    <property type="entry name" value="Rv0465c"/>
    <property type="match status" value="1"/>
</dbReference>
<comment type="similarity">
    <text evidence="1">Belongs to the short-chain fatty acyl-CoA assimilation regulator (ScfR) family.</text>
</comment>
<evidence type="ECO:0000256" key="4">
    <source>
        <dbReference type="ARBA" id="ARBA00023163"/>
    </source>
</evidence>
<keyword evidence="7" id="KW-1185">Reference proteome</keyword>
<dbReference type="GO" id="GO:0005829">
    <property type="term" value="C:cytosol"/>
    <property type="evidence" value="ECO:0007669"/>
    <property type="project" value="TreeGrafter"/>
</dbReference>
<evidence type="ECO:0000313" key="6">
    <source>
        <dbReference type="EMBL" id="AJY47122.1"/>
    </source>
</evidence>
<dbReference type="Pfam" id="PF06114">
    <property type="entry name" value="Peptidase_M78"/>
    <property type="match status" value="1"/>
</dbReference>
<evidence type="ECO:0000313" key="7">
    <source>
        <dbReference type="Proteomes" id="UP000032611"/>
    </source>
</evidence>
<dbReference type="InterPro" id="IPR018653">
    <property type="entry name" value="ScfR_C"/>
</dbReference>
<dbReference type="InterPro" id="IPR010359">
    <property type="entry name" value="IrrE_HExxH"/>
</dbReference>
<dbReference type="GO" id="GO:0003677">
    <property type="term" value="F:DNA binding"/>
    <property type="evidence" value="ECO:0007669"/>
    <property type="project" value="UniProtKB-KW"/>
</dbReference>
<dbReference type="AlphaFoldDB" id="A0A0D5LTN2"/>
<accession>A0A0D5LTN2</accession>
<evidence type="ECO:0000256" key="3">
    <source>
        <dbReference type="ARBA" id="ARBA00023125"/>
    </source>
</evidence>
<sequence>MAENKIFAGPRLRRLRKALGLTQTAMAEALAISPSYLNLIERNQRPLTVQLLLKLTAVYDVDITALQSDDSGMLSQLKLVFSDPLLSGELPGDQELVEVSEAAPNAALALIKLYRAYGEQAARLSDLTALLAREGHDTGLASARLPHEEVQTLFSRRPAFFPAIDAAAEAFHRGVLTGDDPGTLLRAWLKQKHGITVRILPPGAMVSLGRRFDRHTMRLFISSRFSPHDRQREIAIEVAHLALRDEISTTADGLTLSSDEARRLARFELARYAANALLMPYGPFIEAARRERFDISLLCGRFSVSFEQAATRLASLRRPQQTGPGFFAMEVDGAGNILRRFGADGFPHADFRGECPKLRVYESFYQPGRLLSERVEMPDGSQFLLLSRTVDGPEPALDERPRRTALLLGLPFAEAEQTVYGKRHAGSAEVERIGPVCRLCERQGCLSRAEPAITRPLGLDEMAAGLSAFDFR</sequence>
<dbReference type="InterPro" id="IPR001387">
    <property type="entry name" value="Cro/C1-type_HTH"/>
</dbReference>